<dbReference type="RefSeq" id="WP_126377784.1">
    <property type="nucleotide sequence ID" value="NZ_AP017378.1"/>
</dbReference>
<accession>A0A2Z6AY03</accession>
<dbReference type="KEGG" id="dfl:DFE_1300"/>
<evidence type="ECO:0000256" key="2">
    <source>
        <dbReference type="SAM" id="SignalP"/>
    </source>
</evidence>
<proteinExistence type="predicted"/>
<evidence type="ECO:0000313" key="3">
    <source>
        <dbReference type="EMBL" id="BBD08026.1"/>
    </source>
</evidence>
<reference evidence="3 4" key="1">
    <citation type="journal article" date="2018" name="Sci. Adv.">
        <title>Multi-heme cytochromes provide a pathway for survival in energy-limited environments.</title>
        <authorList>
            <person name="Deng X."/>
            <person name="Dohmae N."/>
            <person name="Nealson K.H."/>
            <person name="Hashimoto K."/>
            <person name="Okamoto A."/>
        </authorList>
    </citation>
    <scope>NUCLEOTIDE SEQUENCE [LARGE SCALE GENOMIC DNA]</scope>
    <source>
        <strain evidence="3 4">IS5</strain>
    </source>
</reference>
<sequence length="211" mass="22330">MPVSCHRLFVALLLCAILAIPLPAHAHRSNIFAWAEGDTIHVECAFSGGKPAMGAPIQVLDNATGTLVTEGQTDKEGLCTFAIPTKAREQRMDLKLVLIAGEGHRGEWIITADEYLGEAEADKAATPSSQAIEPTTTASSTIDGAMRTASLDEATLKRIVDEAISKRIAPLNHKLAAMAEPGPKASDIFGGIGYILGLFGIAAYFKSKSSR</sequence>
<evidence type="ECO:0000313" key="4">
    <source>
        <dbReference type="Proteomes" id="UP000269883"/>
    </source>
</evidence>
<evidence type="ECO:0000256" key="1">
    <source>
        <dbReference type="SAM" id="Phobius"/>
    </source>
</evidence>
<name>A0A2Z6AY03_9BACT</name>
<dbReference type="AlphaFoldDB" id="A0A2Z6AY03"/>
<gene>
    <name evidence="3" type="ORF">DFE_1300</name>
</gene>
<dbReference type="EMBL" id="AP017378">
    <property type="protein sequence ID" value="BBD08026.1"/>
    <property type="molecule type" value="Genomic_DNA"/>
</dbReference>
<keyword evidence="1" id="KW-1133">Transmembrane helix</keyword>
<dbReference type="OrthoDB" id="9795418at2"/>
<feature type="signal peptide" evidence="2">
    <location>
        <begin position="1"/>
        <end position="26"/>
    </location>
</feature>
<keyword evidence="1" id="KW-0472">Membrane</keyword>
<dbReference type="Proteomes" id="UP000269883">
    <property type="component" value="Chromosome"/>
</dbReference>
<organism evidence="3 4">
    <name type="scientific">Desulfovibrio ferrophilus</name>
    <dbReference type="NCBI Taxonomy" id="241368"/>
    <lineage>
        <taxon>Bacteria</taxon>
        <taxon>Pseudomonadati</taxon>
        <taxon>Thermodesulfobacteriota</taxon>
        <taxon>Desulfovibrionia</taxon>
        <taxon>Desulfovibrionales</taxon>
        <taxon>Desulfovibrionaceae</taxon>
        <taxon>Desulfovibrio</taxon>
    </lineage>
</organism>
<protein>
    <submittedName>
        <fullName evidence="3">Additional component of nickel ABC transport system</fullName>
    </submittedName>
</protein>
<keyword evidence="1" id="KW-0812">Transmembrane</keyword>
<feature type="chain" id="PRO_5016310632" evidence="2">
    <location>
        <begin position="27"/>
        <end position="211"/>
    </location>
</feature>
<keyword evidence="4" id="KW-1185">Reference proteome</keyword>
<keyword evidence="2" id="KW-0732">Signal</keyword>
<feature type="transmembrane region" description="Helical" evidence="1">
    <location>
        <begin position="188"/>
        <end position="205"/>
    </location>
</feature>